<evidence type="ECO:0000256" key="1">
    <source>
        <dbReference type="SAM" id="MobiDB-lite"/>
    </source>
</evidence>
<dbReference type="EMBL" id="BQNB010010662">
    <property type="protein sequence ID" value="GJS80318.1"/>
    <property type="molecule type" value="Genomic_DNA"/>
</dbReference>
<protein>
    <submittedName>
        <fullName evidence="2">Uncharacterized protein</fullName>
    </submittedName>
</protein>
<name>A0ABQ4YUK2_9ASTR</name>
<proteinExistence type="predicted"/>
<comment type="caution">
    <text evidence="2">The sequence shown here is derived from an EMBL/GenBank/DDBJ whole genome shotgun (WGS) entry which is preliminary data.</text>
</comment>
<keyword evidence="3" id="KW-1185">Reference proteome</keyword>
<reference evidence="2" key="1">
    <citation type="journal article" date="2022" name="Int. J. Mol. Sci.">
        <title>Draft Genome of Tanacetum Coccineum: Genomic Comparison of Closely Related Tanacetum-Family Plants.</title>
        <authorList>
            <person name="Yamashiro T."/>
            <person name="Shiraishi A."/>
            <person name="Nakayama K."/>
            <person name="Satake H."/>
        </authorList>
    </citation>
    <scope>NUCLEOTIDE SEQUENCE</scope>
</reference>
<accession>A0ABQ4YUK2</accession>
<sequence length="105" mass="11851">MLVTGAMMLVVDDGSGWEVMVWWVLVDDACGDDDNMEMKVGGGVACRCGRRQVSKKWRRRPNEGGRSDGDVEDRGDGGDGVAWTGCEGRKSRRRWETWPEKWTEK</sequence>
<feature type="region of interest" description="Disordered" evidence="1">
    <location>
        <begin position="52"/>
        <end position="105"/>
    </location>
</feature>
<organism evidence="2 3">
    <name type="scientific">Tanacetum coccineum</name>
    <dbReference type="NCBI Taxonomy" id="301880"/>
    <lineage>
        <taxon>Eukaryota</taxon>
        <taxon>Viridiplantae</taxon>
        <taxon>Streptophyta</taxon>
        <taxon>Embryophyta</taxon>
        <taxon>Tracheophyta</taxon>
        <taxon>Spermatophyta</taxon>
        <taxon>Magnoliopsida</taxon>
        <taxon>eudicotyledons</taxon>
        <taxon>Gunneridae</taxon>
        <taxon>Pentapetalae</taxon>
        <taxon>asterids</taxon>
        <taxon>campanulids</taxon>
        <taxon>Asterales</taxon>
        <taxon>Asteraceae</taxon>
        <taxon>Asteroideae</taxon>
        <taxon>Anthemideae</taxon>
        <taxon>Anthemidinae</taxon>
        <taxon>Tanacetum</taxon>
    </lineage>
</organism>
<feature type="compositionally biased region" description="Basic and acidic residues" evidence="1">
    <location>
        <begin position="60"/>
        <end position="77"/>
    </location>
</feature>
<evidence type="ECO:0000313" key="2">
    <source>
        <dbReference type="EMBL" id="GJS80318.1"/>
    </source>
</evidence>
<feature type="compositionally biased region" description="Basic and acidic residues" evidence="1">
    <location>
        <begin position="94"/>
        <end position="105"/>
    </location>
</feature>
<evidence type="ECO:0000313" key="3">
    <source>
        <dbReference type="Proteomes" id="UP001151760"/>
    </source>
</evidence>
<dbReference type="Proteomes" id="UP001151760">
    <property type="component" value="Unassembled WGS sequence"/>
</dbReference>
<reference evidence="2" key="2">
    <citation type="submission" date="2022-01" db="EMBL/GenBank/DDBJ databases">
        <authorList>
            <person name="Yamashiro T."/>
            <person name="Shiraishi A."/>
            <person name="Satake H."/>
            <person name="Nakayama K."/>
        </authorList>
    </citation>
    <scope>NUCLEOTIDE SEQUENCE</scope>
</reference>
<gene>
    <name evidence="2" type="ORF">Tco_0730199</name>
</gene>